<dbReference type="Proteomes" id="UP001054811">
    <property type="component" value="Chromosome"/>
</dbReference>
<evidence type="ECO:0000256" key="10">
    <source>
        <dbReference type="ARBA" id="ARBA00022842"/>
    </source>
</evidence>
<evidence type="ECO:0000256" key="3">
    <source>
        <dbReference type="ARBA" id="ARBA00005141"/>
    </source>
</evidence>
<comment type="similarity">
    <text evidence="4">Belongs to the KdsC family.</text>
</comment>
<feature type="compositionally biased region" description="Low complexity" evidence="11">
    <location>
        <begin position="375"/>
        <end position="391"/>
    </location>
</feature>
<evidence type="ECO:0000256" key="4">
    <source>
        <dbReference type="ARBA" id="ARBA00005893"/>
    </source>
</evidence>
<proteinExistence type="inferred from homology"/>
<evidence type="ECO:0000256" key="2">
    <source>
        <dbReference type="ARBA" id="ARBA00001946"/>
    </source>
</evidence>
<evidence type="ECO:0000256" key="11">
    <source>
        <dbReference type="SAM" id="MobiDB-lite"/>
    </source>
</evidence>
<keyword evidence="10" id="KW-0460">Magnesium</keyword>
<keyword evidence="9 12" id="KW-0378">Hydrolase</keyword>
<dbReference type="SFLD" id="SFLDS00003">
    <property type="entry name" value="Haloacid_Dehalogenase"/>
    <property type="match status" value="1"/>
</dbReference>
<comment type="pathway">
    <text evidence="3">Amino-sugar metabolism; N-acetylneuraminate metabolism.</text>
</comment>
<comment type="cofactor">
    <cofactor evidence="2">
        <name>Mg(2+)</name>
        <dbReference type="ChEBI" id="CHEBI:18420"/>
    </cofactor>
</comment>
<dbReference type="SFLD" id="SFLDG01136">
    <property type="entry name" value="C1.6:_Phosphoserine_Phosphatas"/>
    <property type="match status" value="1"/>
</dbReference>
<accession>A0ABY5NMN4</accession>
<evidence type="ECO:0000256" key="6">
    <source>
        <dbReference type="ARBA" id="ARBA00011881"/>
    </source>
</evidence>
<dbReference type="InterPro" id="IPR010866">
    <property type="entry name" value="A-2_8-polyST"/>
</dbReference>
<dbReference type="InterPro" id="IPR036412">
    <property type="entry name" value="HAD-like_sf"/>
</dbReference>
<name>A0ABY5NMN4_9MICO</name>
<dbReference type="Pfam" id="PF07388">
    <property type="entry name" value="A-2_8-polyST"/>
    <property type="match status" value="1"/>
</dbReference>
<dbReference type="PANTHER" id="PTHR21485:SF3">
    <property type="entry name" value="N-ACYLNEURAMINATE CYTIDYLYLTRANSFERASE"/>
    <property type="match status" value="1"/>
</dbReference>
<dbReference type="Gene3D" id="3.90.550.10">
    <property type="entry name" value="Spore Coat Polysaccharide Biosynthesis Protein SpsA, Chain A"/>
    <property type="match status" value="1"/>
</dbReference>
<dbReference type="EC" id="2.7.7.43" evidence="7"/>
<dbReference type="GO" id="GO:0016787">
    <property type="term" value="F:hydrolase activity"/>
    <property type="evidence" value="ECO:0007669"/>
    <property type="project" value="UniProtKB-KW"/>
</dbReference>
<comment type="similarity">
    <text evidence="5">Belongs to the CMP-NeuNAc synthase family.</text>
</comment>
<feature type="region of interest" description="Disordered" evidence="11">
    <location>
        <begin position="346"/>
        <end position="418"/>
    </location>
</feature>
<dbReference type="Pfam" id="PF08282">
    <property type="entry name" value="Hydrolase_3"/>
    <property type="match status" value="1"/>
</dbReference>
<evidence type="ECO:0000313" key="13">
    <source>
        <dbReference type="Proteomes" id="UP001054811"/>
    </source>
</evidence>
<dbReference type="PANTHER" id="PTHR21485">
    <property type="entry name" value="HAD SUPERFAMILY MEMBERS CMAS AND KDSC"/>
    <property type="match status" value="1"/>
</dbReference>
<dbReference type="CDD" id="cd02513">
    <property type="entry name" value="CMP-NeuAc_Synthase"/>
    <property type="match status" value="1"/>
</dbReference>
<dbReference type="SUPFAM" id="SSF53448">
    <property type="entry name" value="Nucleotide-diphospho-sugar transferases"/>
    <property type="match status" value="1"/>
</dbReference>
<evidence type="ECO:0000256" key="9">
    <source>
        <dbReference type="ARBA" id="ARBA00022801"/>
    </source>
</evidence>
<protein>
    <recommendedName>
        <fullName evidence="7">N-acylneuraminate cytidylyltransferase</fullName>
        <ecNumber evidence="7">2.7.7.43</ecNumber>
    </recommendedName>
</protein>
<dbReference type="InterPro" id="IPR010023">
    <property type="entry name" value="KdsC_fam"/>
</dbReference>
<evidence type="ECO:0000256" key="8">
    <source>
        <dbReference type="ARBA" id="ARBA00022723"/>
    </source>
</evidence>
<reference evidence="12" key="1">
    <citation type="submission" date="2022-01" db="EMBL/GenBank/DDBJ databases">
        <title>Microbacterium eymi and Microbacterium rhizovicinus sp. nov., isolated from the rhizospheric soil of Elymus tsukushiensis, a plant native to the Dokdo Islands, Republic of Korea.</title>
        <authorList>
            <person name="Hwang Y.J."/>
        </authorList>
    </citation>
    <scope>NUCLEOTIDE SEQUENCE</scope>
    <source>
        <strain evidence="12">KUDC0405</strain>
    </source>
</reference>
<evidence type="ECO:0000256" key="5">
    <source>
        <dbReference type="ARBA" id="ARBA00010726"/>
    </source>
</evidence>
<evidence type="ECO:0000256" key="1">
    <source>
        <dbReference type="ARBA" id="ARBA00001862"/>
    </source>
</evidence>
<gene>
    <name evidence="12" type="ORF">L2X98_25490</name>
</gene>
<evidence type="ECO:0000256" key="7">
    <source>
        <dbReference type="ARBA" id="ARBA00012491"/>
    </source>
</evidence>
<dbReference type="SFLD" id="SFLDG01138">
    <property type="entry name" value="C1.6.2:_Deoxy-d-mannose-octulo"/>
    <property type="match status" value="1"/>
</dbReference>
<keyword evidence="13" id="KW-1185">Reference proteome</keyword>
<dbReference type="EMBL" id="CP091139">
    <property type="protein sequence ID" value="UUT36311.1"/>
    <property type="molecule type" value="Genomic_DNA"/>
</dbReference>
<keyword evidence="8" id="KW-0479">Metal-binding</keyword>
<dbReference type="Gene3D" id="3.40.50.1000">
    <property type="entry name" value="HAD superfamily/HAD-like"/>
    <property type="match status" value="1"/>
</dbReference>
<dbReference type="InterPro" id="IPR023214">
    <property type="entry name" value="HAD_sf"/>
</dbReference>
<comment type="catalytic activity">
    <reaction evidence="1">
        <text>an N-acylneuraminate + CTP = a CMP-N-acyl-beta-neuraminate + diphosphate</text>
        <dbReference type="Rhea" id="RHEA:11344"/>
        <dbReference type="ChEBI" id="CHEBI:33019"/>
        <dbReference type="ChEBI" id="CHEBI:37563"/>
        <dbReference type="ChEBI" id="CHEBI:60073"/>
        <dbReference type="ChEBI" id="CHEBI:68671"/>
        <dbReference type="EC" id="2.7.7.43"/>
    </reaction>
</comment>
<dbReference type="Pfam" id="PF02348">
    <property type="entry name" value="CTP_transf_3"/>
    <property type="match status" value="1"/>
</dbReference>
<dbReference type="SUPFAM" id="SSF56784">
    <property type="entry name" value="HAD-like"/>
    <property type="match status" value="1"/>
</dbReference>
<evidence type="ECO:0000313" key="12">
    <source>
        <dbReference type="EMBL" id="UUT36311.1"/>
    </source>
</evidence>
<dbReference type="InterPro" id="IPR003329">
    <property type="entry name" value="Cytidylyl_trans"/>
</dbReference>
<feature type="compositionally biased region" description="Basic and acidic residues" evidence="11">
    <location>
        <begin position="357"/>
        <end position="370"/>
    </location>
</feature>
<comment type="subunit">
    <text evidence="6">Homotetramer.</text>
</comment>
<sequence length="834" mass="88210">MIQLFALHTAYGLMTAVSAIDEGLVEPADERILVPINSAAVPEIHRGLDEAPHLRPLLSRFDRIEPLTALLSPLHPTGWSPREQELPLLERLFRRAWGLGEEPLHVFVQTPQVAPTRIFLSMFSRATLSIIGDGLMTYSPIRSRMPRSVVERVESVVYADLVPGIEPLLFDQAARIPVPAAAFARAITEVDEATTDAELQLLARDPASTALVLGQYLTALEIVSAGEELAMQEEMIDRACDWGVERVVFKPHPSAPPALTDAVRARALQRGVAFTTYGGDVPAEVVAVRLGAVGVAAGFSTALPTVQALAGTPIAAVGNDVVLERLAPFENGNRIPATIVDALTRPGSPFAATGELEPARRRGRVRDAAAHRRAAAAAGRRAAGPDQPGRAHPVLLRGTAGPARTARGDPAGPPDLDAARHRRLRSRGRGATGGARVPPPLPARVAGGARAMTGIVAAIIPARGGSKGVPRKNVRPVGGVPLIARAVRAAAAASGIDLVVVSTDDDEIAAVAARAGARVIRRPAELSGDTASSETAVLHAMDELERSGARLEVVVFIQATSPFLPTDGIAAAVAGIRSGRWDCAFSAHESFAFVWRRTDDGDAAAVGHEASHRPRRQDREPHYVETGAFYAFGADGFRAARHRFFGRIGIVEVPERTAIEIDDEDQLAVASALAGLLDAPEPITARAVVTDFDGVHTDDTVQVDQDGREQVRVSREDGMGVALLRTAGIPLLILSTETNPVVRARAAKLRVPVIHGSADKAAALRAWAADAGIPLAEIAYLGNDVNDLGAMALVGWPVAVADAHPQVRARARVVLTRRGGHGAVRELVTRVLGT</sequence>
<dbReference type="InterPro" id="IPR050793">
    <property type="entry name" value="CMP-NeuNAc_synthase"/>
</dbReference>
<organism evidence="12 13">
    <name type="scientific">Microbacterium elymi</name>
    <dbReference type="NCBI Taxonomy" id="2909587"/>
    <lineage>
        <taxon>Bacteria</taxon>
        <taxon>Bacillati</taxon>
        <taxon>Actinomycetota</taxon>
        <taxon>Actinomycetes</taxon>
        <taxon>Micrococcales</taxon>
        <taxon>Microbacteriaceae</taxon>
        <taxon>Microbacterium</taxon>
    </lineage>
</organism>
<dbReference type="InterPro" id="IPR029044">
    <property type="entry name" value="Nucleotide-diphossugar_trans"/>
</dbReference>